<evidence type="ECO:0000256" key="1">
    <source>
        <dbReference type="ARBA" id="ARBA00001933"/>
    </source>
</evidence>
<dbReference type="PANTHER" id="PTHR11808">
    <property type="entry name" value="TRANS-SULFURATION ENZYME FAMILY MEMBER"/>
    <property type="match status" value="1"/>
</dbReference>
<sequence>MGNDNSLNRGFMTRAVHSGESPDPVTGASAPNIVMSSTFVIDEPISFSAQDKPDDAPYVYSRWDNPTVTVLQDKLAALEEAEVCRCFASGMAATSALLLSTLSQGDRLVMSDSNYPGTAEFARKILTRLGVDVIVADLSDLEAADRSITAGVKLVWAETPANPTLRLTDIRSVAELAHSVGAELAIDSTFASPVATRPLMLGADYVVHSLTKYCCGHGDAMGGAVLGRRDKLKSIESDGQIYMGGVISPFNAWLINRGLATLPMRMQVHQTNATCVAEFLEGHKKVKKVLYPGLPSHPQFDLAVRQMDNFSGIVSVQIDNGPGLVQRMMSDLKIFHYAVSLGHHRSLIYWLGTDDLMQSSYGLEGRALDAYRVFAGDGVFRISVGLEDPGDLCDDLAQILG</sequence>
<dbReference type="PANTHER" id="PTHR11808:SF80">
    <property type="entry name" value="CYSTATHIONINE GAMMA-LYASE"/>
    <property type="match status" value="1"/>
</dbReference>
<dbReference type="FunFam" id="3.40.640.10:FF:000046">
    <property type="entry name" value="Cystathionine gamma-lyase"/>
    <property type="match status" value="1"/>
</dbReference>
<dbReference type="PIRSF" id="PIRSF001434">
    <property type="entry name" value="CGS"/>
    <property type="match status" value="1"/>
</dbReference>
<dbReference type="CDD" id="cd00614">
    <property type="entry name" value="CGS_like"/>
    <property type="match status" value="1"/>
</dbReference>
<keyword evidence="3" id="KW-0456">Lyase</keyword>
<accession>A0A160TUA8</accession>
<evidence type="ECO:0000256" key="2">
    <source>
        <dbReference type="ARBA" id="ARBA00022898"/>
    </source>
</evidence>
<dbReference type="GO" id="GO:0030170">
    <property type="term" value="F:pyridoxal phosphate binding"/>
    <property type="evidence" value="ECO:0007669"/>
    <property type="project" value="InterPro"/>
</dbReference>
<dbReference type="InterPro" id="IPR015421">
    <property type="entry name" value="PyrdxlP-dep_Trfase_major"/>
</dbReference>
<dbReference type="GO" id="GO:0019346">
    <property type="term" value="P:transsulfuration"/>
    <property type="evidence" value="ECO:0007669"/>
    <property type="project" value="InterPro"/>
</dbReference>
<comment type="cofactor">
    <cofactor evidence="1">
        <name>pyridoxal 5'-phosphate</name>
        <dbReference type="ChEBI" id="CHEBI:597326"/>
    </cofactor>
</comment>
<proteinExistence type="predicted"/>
<dbReference type="Gene3D" id="3.40.640.10">
    <property type="entry name" value="Type I PLP-dependent aspartate aminotransferase-like (Major domain)"/>
    <property type="match status" value="1"/>
</dbReference>
<keyword evidence="2" id="KW-0663">Pyridoxal phosphate</keyword>
<dbReference type="AlphaFoldDB" id="A0A160TUA8"/>
<dbReference type="EMBL" id="CZRL01000059">
    <property type="protein sequence ID" value="CUS51286.1"/>
    <property type="molecule type" value="Genomic_DNA"/>
</dbReference>
<evidence type="ECO:0000313" key="3">
    <source>
        <dbReference type="EMBL" id="CUS51286.1"/>
    </source>
</evidence>
<dbReference type="InterPro" id="IPR015424">
    <property type="entry name" value="PyrdxlP-dep_Trfase"/>
</dbReference>
<dbReference type="SUPFAM" id="SSF53383">
    <property type="entry name" value="PLP-dependent transferases"/>
    <property type="match status" value="1"/>
</dbReference>
<gene>
    <name evidence="3" type="ORF">MGWOODY_XGa329</name>
</gene>
<dbReference type="InterPro" id="IPR015422">
    <property type="entry name" value="PyrdxlP-dep_Trfase_small"/>
</dbReference>
<dbReference type="Pfam" id="PF01053">
    <property type="entry name" value="Cys_Met_Meta_PP"/>
    <property type="match status" value="1"/>
</dbReference>
<dbReference type="EC" id="4.4.1.11" evidence="3"/>
<organism evidence="3">
    <name type="scientific">hydrothermal vent metagenome</name>
    <dbReference type="NCBI Taxonomy" id="652676"/>
    <lineage>
        <taxon>unclassified sequences</taxon>
        <taxon>metagenomes</taxon>
        <taxon>ecological metagenomes</taxon>
    </lineage>
</organism>
<dbReference type="InterPro" id="IPR000277">
    <property type="entry name" value="Cys/Met-Metab_PyrdxlP-dep_enz"/>
</dbReference>
<protein>
    <submittedName>
        <fullName evidence="3">Methionine gamma-lyase</fullName>
        <ecNumber evidence="3">4.4.1.11</ecNumber>
    </submittedName>
</protein>
<name>A0A160TUA8_9ZZZZ</name>
<reference evidence="3" key="1">
    <citation type="submission" date="2015-10" db="EMBL/GenBank/DDBJ databases">
        <authorList>
            <person name="Gilbert D.G."/>
        </authorList>
    </citation>
    <scope>NUCLEOTIDE SEQUENCE</scope>
</reference>
<dbReference type="Gene3D" id="3.90.1150.10">
    <property type="entry name" value="Aspartate Aminotransferase, domain 1"/>
    <property type="match status" value="1"/>
</dbReference>
<dbReference type="GO" id="GO:0018826">
    <property type="term" value="F:methionine gamma-lyase activity"/>
    <property type="evidence" value="ECO:0007669"/>
    <property type="project" value="UniProtKB-EC"/>
</dbReference>
<dbReference type="GO" id="GO:0005737">
    <property type="term" value="C:cytoplasm"/>
    <property type="evidence" value="ECO:0007669"/>
    <property type="project" value="TreeGrafter"/>
</dbReference>